<reference evidence="2" key="1">
    <citation type="submission" date="2016-06" db="EMBL/GenBank/DDBJ databases">
        <title>Complete genome sequence of Actinoalloteichus fjordicus DSM 46855 (=ADI127-17), type strain of the new species Actinoalloteichus fjordicus.</title>
        <authorList>
            <person name="Ruckert C."/>
            <person name="Nouioui I."/>
            <person name="Willmese J."/>
            <person name="van Wezel G."/>
            <person name="Klenk H.-P."/>
            <person name="Kalinowski J."/>
            <person name="Zotchev S.B."/>
        </authorList>
    </citation>
    <scope>NUCLEOTIDE SEQUENCE [LARGE SCALE GENOMIC DNA]</scope>
    <source>
        <strain evidence="2">ADI127-7</strain>
    </source>
</reference>
<dbReference type="KEGG" id="acad:UA74_16315"/>
<protein>
    <submittedName>
        <fullName evidence="1">TIGR02677 family protein</fullName>
    </submittedName>
</protein>
<dbReference type="InterPro" id="IPR013493">
    <property type="entry name" value="CHP02677"/>
</dbReference>
<evidence type="ECO:0000313" key="1">
    <source>
        <dbReference type="EMBL" id="APU15309.1"/>
    </source>
</evidence>
<dbReference type="Proteomes" id="UP000185511">
    <property type="component" value="Chromosome"/>
</dbReference>
<name>A0AAC9LEC7_9PSEU</name>
<dbReference type="AlphaFoldDB" id="A0AAC9LEC7"/>
<accession>A0AAC9LEC7</accession>
<proteinExistence type="predicted"/>
<gene>
    <name evidence="1" type="ORF">UA74_16315</name>
</gene>
<dbReference type="EMBL" id="CP016076">
    <property type="protein sequence ID" value="APU15309.1"/>
    <property type="molecule type" value="Genomic_DNA"/>
</dbReference>
<organism evidence="1 2">
    <name type="scientific">Actinoalloteichus fjordicus</name>
    <dbReference type="NCBI Taxonomy" id="1612552"/>
    <lineage>
        <taxon>Bacteria</taxon>
        <taxon>Bacillati</taxon>
        <taxon>Actinomycetota</taxon>
        <taxon>Actinomycetes</taxon>
        <taxon>Pseudonocardiales</taxon>
        <taxon>Pseudonocardiaceae</taxon>
        <taxon>Actinoalloteichus</taxon>
    </lineage>
</organism>
<sequence length="507" mass="56291">MRRGSGDRQPLFAYVTGDEAPVYRAIVDVLFDGAAEYRSDLTITVIEDALKCSDPPVVIEPKVLTDRLTQLHIWGNVDRDRDESWAPDLRSYELRAFVYNLSSKGEAAHEAVLGLEETLLRTIGLQRVALLHIGSVLGELVDQIALDTPDGDTVHNLAVELHRTFKTLTGNTGRFLQRVNHILNAPAVEIDEYLLFKVDTIHYLVEFTDHLEKVSDDVVLLFSRIDEMPEKYAAALEAGAKASGERIIDQAGSSMSWTEEAVLRIDGVRHWFVPVDGTPTGGQRLHRMVRRAVLGIGPLLDRVRDARLAGSGRASELLSLARKFTTAPNDEAAHALWHNEFGLAGARHFYDEAPQDGGPIIGDWWNAPAARHTIKLRAISANDQTGRARRTPNHGATKRFLAELARKRLAEHENAHLALVRLGRTKLSNIRRLANHATLELLAQLIAQVQQAPHDPVRGRRTALSMDGRLNITLADPIAGSAARISSPSGHWTLPDYQIHVRWTEES</sequence>
<dbReference type="Pfam" id="PF09660">
    <property type="entry name" value="DUF2397"/>
    <property type="match status" value="1"/>
</dbReference>
<keyword evidence="2" id="KW-1185">Reference proteome</keyword>
<evidence type="ECO:0000313" key="2">
    <source>
        <dbReference type="Proteomes" id="UP000185511"/>
    </source>
</evidence>
<dbReference type="NCBIfam" id="TIGR02677">
    <property type="entry name" value="TIGR02677 family protein"/>
    <property type="match status" value="1"/>
</dbReference>